<dbReference type="PaxDb" id="4113-PGSC0003DMT400092795"/>
<reference evidence="3" key="1">
    <citation type="journal article" date="2011" name="Nature">
        <title>Genome sequence and analysis of the tuber crop potato.</title>
        <authorList>
            <consortium name="The Potato Genome Sequencing Consortium"/>
        </authorList>
    </citation>
    <scope>NUCLEOTIDE SEQUENCE [LARGE SCALE GENOMIC DNA]</scope>
    <source>
        <strain evidence="3">cv. DM1-3 516 R44</strain>
    </source>
</reference>
<dbReference type="AlphaFoldDB" id="M1DQJ8"/>
<protein>
    <submittedName>
        <fullName evidence="2">Uncharacterized protein</fullName>
    </submittedName>
</protein>
<dbReference type="Gramene" id="PGSC0003DMT400092795">
    <property type="protein sequence ID" value="PGSC0003DMT400092795"/>
    <property type="gene ID" value="PGSC0003DMG400042366"/>
</dbReference>
<proteinExistence type="predicted"/>
<reference evidence="2" key="2">
    <citation type="submission" date="2015-06" db="UniProtKB">
        <authorList>
            <consortium name="EnsemblPlants"/>
        </authorList>
    </citation>
    <scope>IDENTIFICATION</scope>
    <source>
        <strain evidence="2">DM1-3 516 R44</strain>
    </source>
</reference>
<feature type="region of interest" description="Disordered" evidence="1">
    <location>
        <begin position="24"/>
        <end position="55"/>
    </location>
</feature>
<keyword evidence="3" id="KW-1185">Reference proteome</keyword>
<sequence length="108" mass="12360">MGEPEDRQEQSACRRMAYQTVEISSVLSPEGKNQVGNEKEQSTDRRVIPRSQDRSPKVLDLEDAECQGKKAMEETKGRLAEWCDEPDLLRRMSFSSFFSATINTFLNI</sequence>
<evidence type="ECO:0000313" key="2">
    <source>
        <dbReference type="EnsemblPlants" id="PGSC0003DMT400092795"/>
    </source>
</evidence>
<dbReference type="Proteomes" id="UP000011115">
    <property type="component" value="Unassembled WGS sequence"/>
</dbReference>
<evidence type="ECO:0000256" key="1">
    <source>
        <dbReference type="SAM" id="MobiDB-lite"/>
    </source>
</evidence>
<feature type="compositionally biased region" description="Basic and acidic residues" evidence="1">
    <location>
        <begin position="37"/>
        <end position="55"/>
    </location>
</feature>
<organism evidence="2 3">
    <name type="scientific">Solanum tuberosum</name>
    <name type="common">Potato</name>
    <dbReference type="NCBI Taxonomy" id="4113"/>
    <lineage>
        <taxon>Eukaryota</taxon>
        <taxon>Viridiplantae</taxon>
        <taxon>Streptophyta</taxon>
        <taxon>Embryophyta</taxon>
        <taxon>Tracheophyta</taxon>
        <taxon>Spermatophyta</taxon>
        <taxon>Magnoliopsida</taxon>
        <taxon>eudicotyledons</taxon>
        <taxon>Gunneridae</taxon>
        <taxon>Pentapetalae</taxon>
        <taxon>asterids</taxon>
        <taxon>lamiids</taxon>
        <taxon>Solanales</taxon>
        <taxon>Solanaceae</taxon>
        <taxon>Solanoideae</taxon>
        <taxon>Solaneae</taxon>
        <taxon>Solanum</taxon>
    </lineage>
</organism>
<name>M1DQJ8_SOLTU</name>
<accession>M1DQJ8</accession>
<dbReference type="EnsemblPlants" id="PGSC0003DMT400092795">
    <property type="protein sequence ID" value="PGSC0003DMT400092795"/>
    <property type="gene ID" value="PGSC0003DMG400042366"/>
</dbReference>
<dbReference type="HOGENOM" id="CLU_2137926_0_0_1"/>
<evidence type="ECO:0000313" key="3">
    <source>
        <dbReference type="Proteomes" id="UP000011115"/>
    </source>
</evidence>
<dbReference type="InParanoid" id="M1DQJ8"/>